<gene>
    <name evidence="1" type="ORF">SAMN04488136_12846</name>
</gene>
<organism evidence="1 2">
    <name type="scientific">Vibrio xiamenensis</name>
    <dbReference type="NCBI Taxonomy" id="861298"/>
    <lineage>
        <taxon>Bacteria</taxon>
        <taxon>Pseudomonadati</taxon>
        <taxon>Pseudomonadota</taxon>
        <taxon>Gammaproteobacteria</taxon>
        <taxon>Vibrionales</taxon>
        <taxon>Vibrionaceae</taxon>
        <taxon>Vibrio</taxon>
    </lineage>
</organism>
<dbReference type="Proteomes" id="UP000198854">
    <property type="component" value="Unassembled WGS sequence"/>
</dbReference>
<dbReference type="EMBL" id="FNDD01000028">
    <property type="protein sequence ID" value="SDH76906.1"/>
    <property type="molecule type" value="Genomic_DNA"/>
</dbReference>
<dbReference type="RefSeq" id="WP_093277833.1">
    <property type="nucleotide sequence ID" value="NZ_FNDD01000028.1"/>
</dbReference>
<keyword evidence="2" id="KW-1185">Reference proteome</keyword>
<accession>A0A1G8F467</accession>
<evidence type="ECO:0000313" key="1">
    <source>
        <dbReference type="EMBL" id="SDH76906.1"/>
    </source>
</evidence>
<dbReference type="AlphaFoldDB" id="A0A1G8F467"/>
<protein>
    <submittedName>
        <fullName evidence="1">Uncharacterized protein</fullName>
    </submittedName>
</protein>
<dbReference type="OrthoDB" id="5870051at2"/>
<proteinExistence type="predicted"/>
<reference evidence="1 2" key="1">
    <citation type="submission" date="2016-10" db="EMBL/GenBank/DDBJ databases">
        <authorList>
            <person name="de Groot N.N."/>
        </authorList>
    </citation>
    <scope>NUCLEOTIDE SEQUENCE [LARGE SCALE GENOMIC DNA]</scope>
    <source>
        <strain evidence="1 2">CGMCC 1.10228</strain>
    </source>
</reference>
<evidence type="ECO:0000313" key="2">
    <source>
        <dbReference type="Proteomes" id="UP000198854"/>
    </source>
</evidence>
<name>A0A1G8F467_9VIBR</name>
<dbReference type="STRING" id="861298.SAMN04488136_12846"/>
<sequence length="139" mass="16718">MYNVFCKSYFSRFLPEKRPGIIFNNPDLFIIFEPTIRFVIWQEILDRIDSKWKDQLTLWPTWLDFGKDEEDYDKQFQDYWTIELVALPKVNVNDPIEIARPLVQGLDGTIYINQNFVEDLINSGVKDVWYDTTFPYGRY</sequence>